<keyword evidence="1" id="KW-0808">Transferase</keyword>
<dbReference type="Proteomes" id="UP000037510">
    <property type="component" value="Unassembled WGS sequence"/>
</dbReference>
<gene>
    <name evidence="1" type="ORF">OBRU01_07378</name>
</gene>
<dbReference type="EMBL" id="JTDY01001415">
    <property type="protein sequence ID" value="KOB73916.1"/>
    <property type="molecule type" value="Genomic_DNA"/>
</dbReference>
<reference evidence="1 2" key="1">
    <citation type="journal article" date="2015" name="Genome Biol. Evol.">
        <title>The genome of winter moth (Operophtera brumata) provides a genomic perspective on sexual dimorphism and phenology.</title>
        <authorList>
            <person name="Derks M.F."/>
            <person name="Smit S."/>
            <person name="Salis L."/>
            <person name="Schijlen E."/>
            <person name="Bossers A."/>
            <person name="Mateman C."/>
            <person name="Pijl A.S."/>
            <person name="de Ridder D."/>
            <person name="Groenen M.A."/>
            <person name="Visser M.E."/>
            <person name="Megens H.J."/>
        </authorList>
    </citation>
    <scope>NUCLEOTIDE SEQUENCE [LARGE SCALE GENOMIC DNA]</scope>
    <source>
        <strain evidence="1">WM2013NL</strain>
        <tissue evidence="1">Head and thorax</tissue>
    </source>
</reference>
<proteinExistence type="predicted"/>
<dbReference type="AlphaFoldDB" id="A0A0L7LFD5"/>
<evidence type="ECO:0000313" key="1">
    <source>
        <dbReference type="EMBL" id="KOB73916.1"/>
    </source>
</evidence>
<organism evidence="1 2">
    <name type="scientific">Operophtera brumata</name>
    <name type="common">Winter moth</name>
    <name type="synonym">Phalaena brumata</name>
    <dbReference type="NCBI Taxonomy" id="104452"/>
    <lineage>
        <taxon>Eukaryota</taxon>
        <taxon>Metazoa</taxon>
        <taxon>Ecdysozoa</taxon>
        <taxon>Arthropoda</taxon>
        <taxon>Hexapoda</taxon>
        <taxon>Insecta</taxon>
        <taxon>Pterygota</taxon>
        <taxon>Neoptera</taxon>
        <taxon>Endopterygota</taxon>
        <taxon>Lepidoptera</taxon>
        <taxon>Glossata</taxon>
        <taxon>Ditrysia</taxon>
        <taxon>Geometroidea</taxon>
        <taxon>Geometridae</taxon>
        <taxon>Larentiinae</taxon>
        <taxon>Operophtera</taxon>
    </lineage>
</organism>
<dbReference type="GO" id="GO:0016757">
    <property type="term" value="F:glycosyltransferase activity"/>
    <property type="evidence" value="ECO:0007669"/>
    <property type="project" value="UniProtKB-KW"/>
</dbReference>
<comment type="caution">
    <text evidence="1">The sequence shown here is derived from an EMBL/GenBank/DDBJ whole genome shotgun (WGS) entry which is preliminary data.</text>
</comment>
<keyword evidence="2" id="KW-1185">Reference proteome</keyword>
<evidence type="ECO:0000313" key="2">
    <source>
        <dbReference type="Proteomes" id="UP000037510"/>
    </source>
</evidence>
<accession>A0A0L7LFD5</accession>
<protein>
    <submittedName>
        <fullName evidence="1">Nicotinate phosphoribosyltransferase</fullName>
    </submittedName>
</protein>
<keyword evidence="1" id="KW-0328">Glycosyltransferase</keyword>
<sequence length="166" mass="19105">MSLQRNRPTTSKLQRILNSFKQSERKLDKLQNDLSYHGQSLNTLRSLVVNLSARTVSNPDVQQEPVKRVLKNTAVQSEPQAEEHVTVKPKRRHSIRPLPTKAKSLINQTVFEMPYSTKLPIKNRVLKQKLRNEKIYRGQQKSRKGPPKLPTMLRTKFGCKAKQNAA</sequence>
<name>A0A0L7LFD5_OPEBR</name>